<accession>A0A6J5U2W7</accession>
<protein>
    <submittedName>
        <fullName evidence="1">Uncharacterized protein</fullName>
    </submittedName>
</protein>
<reference evidence="1 2" key="1">
    <citation type="submission" date="2020-05" db="EMBL/GenBank/DDBJ databases">
        <authorList>
            <person name="Campoy J."/>
            <person name="Schneeberger K."/>
            <person name="Spophaly S."/>
        </authorList>
    </citation>
    <scope>NUCLEOTIDE SEQUENCE [LARGE SCALE GENOMIC DNA]</scope>
    <source>
        <strain evidence="1">PruArmRojPasFocal</strain>
    </source>
</reference>
<evidence type="ECO:0000313" key="2">
    <source>
        <dbReference type="Proteomes" id="UP000507222"/>
    </source>
</evidence>
<evidence type="ECO:0000313" key="1">
    <source>
        <dbReference type="EMBL" id="CAB4269987.1"/>
    </source>
</evidence>
<dbReference type="EMBL" id="CAEKDK010000002">
    <property type="protein sequence ID" value="CAB4269987.1"/>
    <property type="molecule type" value="Genomic_DNA"/>
</dbReference>
<proteinExistence type="predicted"/>
<gene>
    <name evidence="1" type="ORF">CURHAP_LOCUS15913</name>
</gene>
<sequence length="169" mass="19493">MKGLSIRERHFTNIIFRSLLNVIADRGHDIDLGYWFLEENPTWLGPLLDDSIGVTKTRMINTQANHVDFEPSMYTEECALPTELDRLYAYFKSQEVYLHKSYHDIRYNHVEFKPLGMYSDTKVHLHVASQGSISLNLFYKPPLKTHLICLAYAQVSEAGHPVTLLQPQG</sequence>
<organism evidence="1 2">
    <name type="scientific">Prunus armeniaca</name>
    <name type="common">Apricot</name>
    <name type="synonym">Armeniaca vulgaris</name>
    <dbReference type="NCBI Taxonomy" id="36596"/>
    <lineage>
        <taxon>Eukaryota</taxon>
        <taxon>Viridiplantae</taxon>
        <taxon>Streptophyta</taxon>
        <taxon>Embryophyta</taxon>
        <taxon>Tracheophyta</taxon>
        <taxon>Spermatophyta</taxon>
        <taxon>Magnoliopsida</taxon>
        <taxon>eudicotyledons</taxon>
        <taxon>Gunneridae</taxon>
        <taxon>Pentapetalae</taxon>
        <taxon>rosids</taxon>
        <taxon>fabids</taxon>
        <taxon>Rosales</taxon>
        <taxon>Rosaceae</taxon>
        <taxon>Amygdaloideae</taxon>
        <taxon>Amygdaleae</taxon>
        <taxon>Prunus</taxon>
    </lineage>
</organism>
<dbReference type="AlphaFoldDB" id="A0A6J5U2W7"/>
<name>A0A6J5U2W7_PRUAR</name>
<dbReference type="Proteomes" id="UP000507222">
    <property type="component" value="Unassembled WGS sequence"/>
</dbReference>